<dbReference type="PANTHER" id="PTHR33406">
    <property type="entry name" value="MEMBRANE PROTEIN MJ1562-RELATED"/>
    <property type="match status" value="1"/>
</dbReference>
<feature type="transmembrane region" description="Helical" evidence="6">
    <location>
        <begin position="459"/>
        <end position="479"/>
    </location>
</feature>
<accession>A0A2S6HBC5</accession>
<evidence type="ECO:0000256" key="3">
    <source>
        <dbReference type="ARBA" id="ARBA00022692"/>
    </source>
</evidence>
<dbReference type="PANTHER" id="PTHR33406:SF13">
    <property type="entry name" value="MEMBRANE PROTEIN YDFJ"/>
    <property type="match status" value="1"/>
</dbReference>
<feature type="domain" description="Membrane transport protein MMPL" evidence="7">
    <location>
        <begin position="733"/>
        <end position="876"/>
    </location>
</feature>
<comment type="caution">
    <text evidence="8">The sequence shown here is derived from an EMBL/GenBank/DDBJ whole genome shotgun (WGS) entry which is preliminary data.</text>
</comment>
<feature type="domain" description="Membrane transport protein MMPL" evidence="7">
    <location>
        <begin position="234"/>
        <end position="430"/>
    </location>
</feature>
<keyword evidence="3 6" id="KW-0812">Transmembrane</keyword>
<evidence type="ECO:0000256" key="5">
    <source>
        <dbReference type="ARBA" id="ARBA00023136"/>
    </source>
</evidence>
<dbReference type="Proteomes" id="UP000240010">
    <property type="component" value="Unassembled WGS sequence"/>
</dbReference>
<feature type="transmembrane region" description="Helical" evidence="6">
    <location>
        <begin position="21"/>
        <end position="41"/>
    </location>
</feature>
<evidence type="ECO:0000256" key="2">
    <source>
        <dbReference type="ARBA" id="ARBA00022475"/>
    </source>
</evidence>
<feature type="transmembrane region" description="Helical" evidence="6">
    <location>
        <begin position="824"/>
        <end position="841"/>
    </location>
</feature>
<evidence type="ECO:0000256" key="4">
    <source>
        <dbReference type="ARBA" id="ARBA00022989"/>
    </source>
</evidence>
<feature type="transmembrane region" description="Helical" evidence="6">
    <location>
        <begin position="279"/>
        <end position="297"/>
    </location>
</feature>
<feature type="transmembrane region" description="Helical" evidence="6">
    <location>
        <begin position="782"/>
        <end position="803"/>
    </location>
</feature>
<comment type="subcellular location">
    <subcellularLocation>
        <location evidence="1">Cell membrane</location>
        <topology evidence="1">Multi-pass membrane protein</topology>
    </subcellularLocation>
</comment>
<keyword evidence="2" id="KW-1003">Cell membrane</keyword>
<protein>
    <recommendedName>
        <fullName evidence="7">Membrane transport protein MMPL domain-containing protein</fullName>
    </recommendedName>
</protein>
<dbReference type="SUPFAM" id="SSF82866">
    <property type="entry name" value="Multidrug efflux transporter AcrB transmembrane domain"/>
    <property type="match status" value="2"/>
</dbReference>
<feature type="transmembrane region" description="Helical" evidence="6">
    <location>
        <begin position="304"/>
        <end position="324"/>
    </location>
</feature>
<keyword evidence="4 6" id="KW-1133">Transmembrane helix</keyword>
<feature type="transmembrane region" description="Helical" evidence="6">
    <location>
        <begin position="406"/>
        <end position="427"/>
    </location>
</feature>
<feature type="transmembrane region" description="Helical" evidence="6">
    <location>
        <begin position="755"/>
        <end position="776"/>
    </location>
</feature>
<dbReference type="InterPro" id="IPR017841">
    <property type="entry name" value="Hopanoid_biosynth_HpnN"/>
</dbReference>
<evidence type="ECO:0000256" key="1">
    <source>
        <dbReference type="ARBA" id="ARBA00004651"/>
    </source>
</evidence>
<dbReference type="Gene3D" id="1.20.1640.10">
    <property type="entry name" value="Multidrug efflux transporter AcrB transmembrane domain"/>
    <property type="match status" value="2"/>
</dbReference>
<dbReference type="RefSeq" id="WP_104429330.1">
    <property type="nucleotide sequence ID" value="NZ_PTIZ01000007.1"/>
</dbReference>
<dbReference type="InterPro" id="IPR004869">
    <property type="entry name" value="MMPL_dom"/>
</dbReference>
<evidence type="ECO:0000256" key="6">
    <source>
        <dbReference type="SAM" id="Phobius"/>
    </source>
</evidence>
<feature type="transmembrane region" description="Helical" evidence="6">
    <location>
        <begin position="372"/>
        <end position="394"/>
    </location>
</feature>
<evidence type="ECO:0000313" key="9">
    <source>
        <dbReference type="Proteomes" id="UP000240010"/>
    </source>
</evidence>
<feature type="transmembrane region" description="Helical" evidence="6">
    <location>
        <begin position="847"/>
        <end position="872"/>
    </location>
</feature>
<reference evidence="8 9" key="1">
    <citation type="submission" date="2018-02" db="EMBL/GenBank/DDBJ databases">
        <title>Subsurface microbial communities from deep shales in Ohio and West Virginia, USA.</title>
        <authorList>
            <person name="Wrighton K."/>
        </authorList>
    </citation>
    <scope>NUCLEOTIDE SEQUENCE [LARGE SCALE GENOMIC DNA]</scope>
    <source>
        <strain evidence="8 9">OWC-DMM</strain>
    </source>
</reference>
<name>A0A2S6HBC5_9GAMM</name>
<feature type="transmembrane region" description="Helical" evidence="6">
    <location>
        <begin position="330"/>
        <end position="352"/>
    </location>
</feature>
<dbReference type="GO" id="GO:0005886">
    <property type="term" value="C:plasma membrane"/>
    <property type="evidence" value="ECO:0007669"/>
    <property type="project" value="UniProtKB-SubCell"/>
</dbReference>
<gene>
    <name evidence="8" type="ORF">B0F87_10720</name>
</gene>
<dbReference type="EMBL" id="PTIZ01000007">
    <property type="protein sequence ID" value="PPK74777.1"/>
    <property type="molecule type" value="Genomic_DNA"/>
</dbReference>
<dbReference type="NCBIfam" id="TIGR03480">
    <property type="entry name" value="HpnN"/>
    <property type="match status" value="1"/>
</dbReference>
<organism evidence="8 9">
    <name type="scientific">Methylobacter tundripaludum</name>
    <dbReference type="NCBI Taxonomy" id="173365"/>
    <lineage>
        <taxon>Bacteria</taxon>
        <taxon>Pseudomonadati</taxon>
        <taxon>Pseudomonadota</taxon>
        <taxon>Gammaproteobacteria</taxon>
        <taxon>Methylococcales</taxon>
        <taxon>Methylococcaceae</taxon>
        <taxon>Methylobacter</taxon>
    </lineage>
</organism>
<proteinExistence type="predicted"/>
<keyword evidence="5 6" id="KW-0472">Membrane</keyword>
<feature type="transmembrane region" description="Helical" evidence="6">
    <location>
        <begin position="726"/>
        <end position="748"/>
    </location>
</feature>
<dbReference type="AlphaFoldDB" id="A0A2S6HBC5"/>
<sequence>MSLKTRSQTIFSRWGNFTLGRPFVVLSIVVLLSILALQYTADHLSINTDTAELVAPDAPFQKNRRNYEKAFSQDMHTLLLVVESDTPELTKSATKRLLRLLSANKDCFNSAYIPNDNEFFRQNGLLYLSTDELQTLSNNLSLAQPFIGRIAQEPNLTGFFSIFEDALTSTDKTQVVPIDLTSLIDKVASALHKTINGENALLSWESMIAEKKTNSNNGFIIVSPKFDFTQIRPAENAIDSIRKAVAEVQDPNLPVVKVWVTGEVGLEDDELSGMSTGTFTASIFSIVLVLFILLVAYRSILLTIATLITLALGMLFCGAFAAFSVRELNLISVAFAVSNIGLGVEYAIHFCLRYRDNLTHHIHKDLALRSTLISTAPSLLLCAGTTSIGLYAFIPTDYKGVSELGLLAGTSLFICLLITLIALPALLRILPAPAKFEKDEVQNGLAKLSEKLAILPLHYAKPISIATLAIAIISVALTFNVKTDFNPINLRDPNTESVIAFKNLMKDKETTPMTLTVLAKDENSAKTLEQKLSTLASVDKTVSLFDFQPTDQDDKLALIEEMGLMLGAQTQNFPALKTDTDPVPGINRLIKAIDTILPQKTDAHERTALTNFKKELQDILIELDARQETSRRMFIEKVQTTLLGTLPSLMNELSAGFNARKVTLADLPPEIKDKWLSKNGSYRIQIFPKKDLNDLGSLEEFITEVQSVAPETTDLPIMYWESMKEVISAFQEAIVIALITIALLLFAIRRNIVDTALVMTPLILAGLFTMASAVLTSTPINFANIIALPLLLGLGVDNGIHMVEKLHHSLSEEQNIYQSSTARAMFYGALTTASSFAGLAFSPHQGIASMGLIITIGIFWIMVCTFIVLPALSKLVLRVKDNS</sequence>
<dbReference type="InterPro" id="IPR050545">
    <property type="entry name" value="Mycobact_MmpL"/>
</dbReference>
<evidence type="ECO:0000313" key="8">
    <source>
        <dbReference type="EMBL" id="PPK74777.1"/>
    </source>
</evidence>
<evidence type="ECO:0000259" key="7">
    <source>
        <dbReference type="Pfam" id="PF03176"/>
    </source>
</evidence>
<dbReference type="Pfam" id="PF03176">
    <property type="entry name" value="MMPL"/>
    <property type="match status" value="2"/>
</dbReference>